<dbReference type="Proteomes" id="UP000178893">
    <property type="component" value="Unassembled WGS sequence"/>
</dbReference>
<feature type="coiled-coil region" evidence="1">
    <location>
        <begin position="1"/>
        <end position="28"/>
    </location>
</feature>
<dbReference type="InterPro" id="IPR027417">
    <property type="entry name" value="P-loop_NTPase"/>
</dbReference>
<name>A0A1G2DY31_9BACT</name>
<evidence type="ECO:0000313" key="5">
    <source>
        <dbReference type="Proteomes" id="UP000178893"/>
    </source>
</evidence>
<evidence type="ECO:0000313" key="4">
    <source>
        <dbReference type="EMBL" id="OGZ18302.1"/>
    </source>
</evidence>
<dbReference type="SUPFAM" id="SSF52540">
    <property type="entry name" value="P-loop containing nucleoside triphosphate hydrolases"/>
    <property type="match status" value="1"/>
</dbReference>
<keyword evidence="1" id="KW-0175">Coiled coil</keyword>
<dbReference type="EMBL" id="MHLW01000005">
    <property type="protein sequence ID" value="OGZ18302.1"/>
    <property type="molecule type" value="Genomic_DNA"/>
</dbReference>
<dbReference type="Pfam" id="PF10593">
    <property type="entry name" value="Z1"/>
    <property type="match status" value="1"/>
</dbReference>
<evidence type="ECO:0008006" key="6">
    <source>
        <dbReference type="Google" id="ProtNLM"/>
    </source>
</evidence>
<feature type="domain" description="Helicase/UvrB N-terminal" evidence="2">
    <location>
        <begin position="37"/>
        <end position="163"/>
    </location>
</feature>
<evidence type="ECO:0000259" key="2">
    <source>
        <dbReference type="Pfam" id="PF04851"/>
    </source>
</evidence>
<feature type="domain" description="Putative endonuclease Z1" evidence="3">
    <location>
        <begin position="257"/>
        <end position="439"/>
    </location>
</feature>
<protein>
    <recommendedName>
        <fullName evidence="6">DNA helicase</fullName>
    </recommendedName>
</protein>
<dbReference type="Pfam" id="PF04851">
    <property type="entry name" value="ResIII"/>
    <property type="match status" value="1"/>
</dbReference>
<reference evidence="4 5" key="1">
    <citation type="journal article" date="2016" name="Nat. Commun.">
        <title>Thousands of microbial genomes shed light on interconnected biogeochemical processes in an aquifer system.</title>
        <authorList>
            <person name="Anantharaman K."/>
            <person name="Brown C.T."/>
            <person name="Hug L.A."/>
            <person name="Sharon I."/>
            <person name="Castelle C.J."/>
            <person name="Probst A.J."/>
            <person name="Thomas B.C."/>
            <person name="Singh A."/>
            <person name="Wilkins M.J."/>
            <person name="Karaoz U."/>
            <person name="Brodie E.L."/>
            <person name="Williams K.H."/>
            <person name="Hubbard S.S."/>
            <person name="Banfield J.F."/>
        </authorList>
    </citation>
    <scope>NUCLEOTIDE SEQUENCE [LARGE SCALE GENOMIC DNA]</scope>
</reference>
<dbReference type="InterPro" id="IPR018310">
    <property type="entry name" value="Put_endonuclease_Z1-dom"/>
</dbReference>
<gene>
    <name evidence="4" type="ORF">A2V72_00855</name>
</gene>
<dbReference type="InterPro" id="IPR006935">
    <property type="entry name" value="Helicase/UvrB_N"/>
</dbReference>
<dbReference type="Gene3D" id="3.40.50.300">
    <property type="entry name" value="P-loop containing nucleotide triphosphate hydrolases"/>
    <property type="match status" value="1"/>
</dbReference>
<accession>A0A1G2DY31</accession>
<dbReference type="AlphaFoldDB" id="A0A1G2DY31"/>
<proteinExistence type="predicted"/>
<organism evidence="4 5">
    <name type="scientific">Candidatus Nealsonbacteria bacterium RBG_13_37_56</name>
    <dbReference type="NCBI Taxonomy" id="1801661"/>
    <lineage>
        <taxon>Bacteria</taxon>
        <taxon>Candidatus Nealsoniibacteriota</taxon>
    </lineage>
</organism>
<evidence type="ECO:0000256" key="1">
    <source>
        <dbReference type="SAM" id="Coils"/>
    </source>
</evidence>
<sequence>MAFDINKFKNLENKTDQYERQIARIKGDGKDISCIEKAVNEAERNLNDGINSFIIYGDPQSGKTEMMIALTAKLLDKGNKIIVVLINDNVGLLEQNLRRFSKSGLDTDPKNYKEILDDVYQIKDYKWVIFCKKNASDLSKLIKKIGKFEKIIIDDEADYASPNGKINKDEVTKINQLVGELLGGVGKTGRYIGVTSTPARLDLNNTFENANNKWVYFPSHKFYTGQDDFFPANLNNGNLKYQLEFLPEQYDLPQYIREALFRFMINVAHLNLFENSEEKYYSMIIHTSGKTSDQFRDHDDVVSAIDILKDENRFEKYVKRIHEIASSKYGDNKADNITEYILQNKNRNAILVINHKKDKENLEKASDPKSLFTIAIGGNIISRGVTFDNLLSMYFTRTVKTKLQQDTYIQRARMFGSRGQYLKYFELTIPEQLYKDWHRCFVFHRLALDSVKSGNPPVWPEDRRTRVAARASIDKTTVQMDSGEMSYEIFDLTKEIENVFSSGIVPLEKMKRLRSELGDNKLPLHLINFISYFSPDGPNSLAIHQPRTIEGYKDADKNNISRKKRLIGDGDLEKIKYPHAIHHIKVFFNTDKKARIFYKFVGISGTKFLKNFKK</sequence>
<dbReference type="GO" id="GO:0005524">
    <property type="term" value="F:ATP binding"/>
    <property type="evidence" value="ECO:0007669"/>
    <property type="project" value="InterPro"/>
</dbReference>
<dbReference type="GO" id="GO:0003677">
    <property type="term" value="F:DNA binding"/>
    <property type="evidence" value="ECO:0007669"/>
    <property type="project" value="InterPro"/>
</dbReference>
<dbReference type="GO" id="GO:0016787">
    <property type="term" value="F:hydrolase activity"/>
    <property type="evidence" value="ECO:0007669"/>
    <property type="project" value="InterPro"/>
</dbReference>
<evidence type="ECO:0000259" key="3">
    <source>
        <dbReference type="Pfam" id="PF10593"/>
    </source>
</evidence>
<comment type="caution">
    <text evidence="4">The sequence shown here is derived from an EMBL/GenBank/DDBJ whole genome shotgun (WGS) entry which is preliminary data.</text>
</comment>